<keyword evidence="2" id="KW-1185">Reference proteome</keyword>
<sequence>MKIIITQGEAVQKGIWGKIMVMFGITEDSEVWINEQFILTEEQAKKLGLIS</sequence>
<evidence type="ECO:0000313" key="1">
    <source>
        <dbReference type="EMBL" id="GGH19370.1"/>
    </source>
</evidence>
<comment type="caution">
    <text evidence="1">The sequence shown here is derived from an EMBL/GenBank/DDBJ whole genome shotgun (WGS) entry which is preliminary data.</text>
</comment>
<reference evidence="2" key="1">
    <citation type="journal article" date="2019" name="Int. J. Syst. Evol. Microbiol.">
        <title>The Global Catalogue of Microorganisms (GCM) 10K type strain sequencing project: providing services to taxonomists for standard genome sequencing and annotation.</title>
        <authorList>
            <consortium name="The Broad Institute Genomics Platform"/>
            <consortium name="The Broad Institute Genome Sequencing Center for Infectious Disease"/>
            <person name="Wu L."/>
            <person name="Ma J."/>
        </authorList>
    </citation>
    <scope>NUCLEOTIDE SEQUENCE [LARGE SCALE GENOMIC DNA]</scope>
    <source>
        <strain evidence="2">CGMCC 1.12769</strain>
    </source>
</reference>
<gene>
    <name evidence="1" type="ORF">GCM10008013_15990</name>
</gene>
<organism evidence="1 2">
    <name type="scientific">Paenibacillus segetis</name>
    <dbReference type="NCBI Taxonomy" id="1325360"/>
    <lineage>
        <taxon>Bacteria</taxon>
        <taxon>Bacillati</taxon>
        <taxon>Bacillota</taxon>
        <taxon>Bacilli</taxon>
        <taxon>Bacillales</taxon>
        <taxon>Paenibacillaceae</taxon>
        <taxon>Paenibacillus</taxon>
    </lineage>
</organism>
<dbReference type="RefSeq" id="WP_188537483.1">
    <property type="nucleotide sequence ID" value="NZ_BMFT01000001.1"/>
</dbReference>
<accession>A0ABQ1YAY9</accession>
<evidence type="ECO:0000313" key="2">
    <source>
        <dbReference type="Proteomes" id="UP000659344"/>
    </source>
</evidence>
<protein>
    <submittedName>
        <fullName evidence="1">Uncharacterized protein</fullName>
    </submittedName>
</protein>
<dbReference type="Proteomes" id="UP000659344">
    <property type="component" value="Unassembled WGS sequence"/>
</dbReference>
<name>A0ABQ1YAY9_9BACL</name>
<proteinExistence type="predicted"/>
<dbReference type="EMBL" id="BMFT01000001">
    <property type="protein sequence ID" value="GGH19370.1"/>
    <property type="molecule type" value="Genomic_DNA"/>
</dbReference>